<protein>
    <submittedName>
        <fullName evidence="1">Uncharacterized protein</fullName>
    </submittedName>
</protein>
<sequence>WLQIIVQESTLHQQFTDCEPAPSCLLVNGIVVCPVYFFTLVSQQLVCGYHPAAPG</sequence>
<evidence type="ECO:0000313" key="1">
    <source>
        <dbReference type="EMBL" id="MCE5165957.1"/>
    </source>
</evidence>
<feature type="non-terminal residue" evidence="1">
    <location>
        <position position="1"/>
    </location>
</feature>
<dbReference type="EMBL" id="JACEIK010018100">
    <property type="protein sequence ID" value="MCE5165957.1"/>
    <property type="molecule type" value="Genomic_DNA"/>
</dbReference>
<feature type="non-terminal residue" evidence="1">
    <location>
        <position position="55"/>
    </location>
</feature>
<keyword evidence="2" id="KW-1185">Reference proteome</keyword>
<gene>
    <name evidence="1" type="ORF">HAX54_013457</name>
</gene>
<organism evidence="1 2">
    <name type="scientific">Datura stramonium</name>
    <name type="common">Jimsonweed</name>
    <name type="synonym">Common thornapple</name>
    <dbReference type="NCBI Taxonomy" id="4076"/>
    <lineage>
        <taxon>Eukaryota</taxon>
        <taxon>Viridiplantae</taxon>
        <taxon>Streptophyta</taxon>
        <taxon>Embryophyta</taxon>
        <taxon>Tracheophyta</taxon>
        <taxon>Spermatophyta</taxon>
        <taxon>Magnoliopsida</taxon>
        <taxon>eudicotyledons</taxon>
        <taxon>Gunneridae</taxon>
        <taxon>Pentapetalae</taxon>
        <taxon>asterids</taxon>
        <taxon>lamiids</taxon>
        <taxon>Solanales</taxon>
        <taxon>Solanaceae</taxon>
        <taxon>Solanoideae</taxon>
        <taxon>Datureae</taxon>
        <taxon>Datura</taxon>
    </lineage>
</organism>
<accession>A0ABS8Y4F9</accession>
<evidence type="ECO:0000313" key="2">
    <source>
        <dbReference type="Proteomes" id="UP000823775"/>
    </source>
</evidence>
<dbReference type="Proteomes" id="UP000823775">
    <property type="component" value="Unassembled WGS sequence"/>
</dbReference>
<name>A0ABS8Y4F9_DATST</name>
<comment type="caution">
    <text evidence="1">The sequence shown here is derived from an EMBL/GenBank/DDBJ whole genome shotgun (WGS) entry which is preliminary data.</text>
</comment>
<proteinExistence type="predicted"/>
<reference evidence="1 2" key="1">
    <citation type="journal article" date="2021" name="BMC Genomics">
        <title>Datura genome reveals duplications of psychoactive alkaloid biosynthetic genes and high mutation rate following tissue culture.</title>
        <authorList>
            <person name="Rajewski A."/>
            <person name="Carter-House D."/>
            <person name="Stajich J."/>
            <person name="Litt A."/>
        </authorList>
    </citation>
    <scope>NUCLEOTIDE SEQUENCE [LARGE SCALE GENOMIC DNA]</scope>
    <source>
        <strain evidence="1">AR-01</strain>
    </source>
</reference>